<keyword evidence="5 7" id="KW-1133">Transmembrane helix</keyword>
<organism evidence="8 9">
    <name type="scientific">Parafilimonas terrae</name>
    <dbReference type="NCBI Taxonomy" id="1465490"/>
    <lineage>
        <taxon>Bacteria</taxon>
        <taxon>Pseudomonadati</taxon>
        <taxon>Bacteroidota</taxon>
        <taxon>Chitinophagia</taxon>
        <taxon>Chitinophagales</taxon>
        <taxon>Chitinophagaceae</taxon>
        <taxon>Parafilimonas</taxon>
    </lineage>
</organism>
<feature type="transmembrane region" description="Helical" evidence="7">
    <location>
        <begin position="412"/>
        <end position="434"/>
    </location>
</feature>
<keyword evidence="3" id="KW-1003">Cell membrane</keyword>
<feature type="transmembrane region" description="Helical" evidence="7">
    <location>
        <begin position="288"/>
        <end position="306"/>
    </location>
</feature>
<evidence type="ECO:0000256" key="6">
    <source>
        <dbReference type="ARBA" id="ARBA00023136"/>
    </source>
</evidence>
<proteinExistence type="inferred from homology"/>
<feature type="transmembrane region" description="Helical" evidence="7">
    <location>
        <begin position="381"/>
        <end position="400"/>
    </location>
</feature>
<dbReference type="RefSeq" id="WP_090660738.1">
    <property type="nucleotide sequence ID" value="NZ_FOXQ01000010.1"/>
</dbReference>
<accession>A0A1I5Y4J2</accession>
<dbReference type="Proteomes" id="UP000199031">
    <property type="component" value="Unassembled WGS sequence"/>
</dbReference>
<reference evidence="8 9" key="1">
    <citation type="submission" date="2016-10" db="EMBL/GenBank/DDBJ databases">
        <authorList>
            <person name="de Groot N.N."/>
        </authorList>
    </citation>
    <scope>NUCLEOTIDE SEQUENCE [LARGE SCALE GENOMIC DNA]</scope>
    <source>
        <strain evidence="8 9">DSM 28286</strain>
    </source>
</reference>
<name>A0A1I5Y4J2_9BACT</name>
<evidence type="ECO:0000256" key="1">
    <source>
        <dbReference type="ARBA" id="ARBA00004651"/>
    </source>
</evidence>
<dbReference type="CDD" id="cd13127">
    <property type="entry name" value="MATE_tuaB_like"/>
    <property type="match status" value="1"/>
</dbReference>
<dbReference type="OrthoDB" id="9770347at2"/>
<protein>
    <submittedName>
        <fullName evidence="8">Membrane protein involved in the export of O-antigen and teichoic acid</fullName>
    </submittedName>
</protein>
<evidence type="ECO:0000256" key="2">
    <source>
        <dbReference type="ARBA" id="ARBA00007430"/>
    </source>
</evidence>
<evidence type="ECO:0000256" key="5">
    <source>
        <dbReference type="ARBA" id="ARBA00022989"/>
    </source>
</evidence>
<evidence type="ECO:0000313" key="9">
    <source>
        <dbReference type="Proteomes" id="UP000199031"/>
    </source>
</evidence>
<dbReference type="AlphaFoldDB" id="A0A1I5Y4J2"/>
<dbReference type="EMBL" id="FOXQ01000010">
    <property type="protein sequence ID" value="SFQ39141.1"/>
    <property type="molecule type" value="Genomic_DNA"/>
</dbReference>
<feature type="transmembrane region" description="Helical" evidence="7">
    <location>
        <begin position="446"/>
        <end position="465"/>
    </location>
</feature>
<dbReference type="GO" id="GO:0005886">
    <property type="term" value="C:plasma membrane"/>
    <property type="evidence" value="ECO:0007669"/>
    <property type="project" value="UniProtKB-SubCell"/>
</dbReference>
<comment type="subcellular location">
    <subcellularLocation>
        <location evidence="1">Cell membrane</location>
        <topology evidence="1">Multi-pass membrane protein</topology>
    </subcellularLocation>
</comment>
<evidence type="ECO:0000256" key="7">
    <source>
        <dbReference type="SAM" id="Phobius"/>
    </source>
</evidence>
<dbReference type="Pfam" id="PF13440">
    <property type="entry name" value="Polysacc_synt_3"/>
    <property type="match status" value="1"/>
</dbReference>
<comment type="similarity">
    <text evidence="2">Belongs to the polysaccharide synthase family.</text>
</comment>
<keyword evidence="4 7" id="KW-0812">Transmembrane</keyword>
<sequence>MVKKKQVIQSGAWQMLNVCVKVFSQFGYYAVMARLLQKSELGIFALLNSFMNFGNMIGDGGMGDALLQRKETEKQHVNAAFFSSMLLAAIIYIAIFILAPFAAEFYNEPQLTSSLRIFSVIFWFAAMYSPSFAMLQKNFRFKKIFVADGVMLLLSNVLGIILAYKGFGVMSLVWSQIFYFGAELLTLLFYYPLPLKLGFTKKHWKDLIGYGSGLTLIRVNNYIVNFGIILEVGKLVSAAVLGVFDRSFRIMNIPQRFFYDMVQRVMMPAMVKKNDNEKGTYKVFSKSLSLINSALVPLTVFLVIFSKQVVLILLGRKWLDAVPLLQVFFLNLPLRTTASLGDTLMRVHGLIRLNLIRKVQNSVIICVLIYIGYVSAGLTGISWSIFVSTLISYVIMIAIVRKRIFQNDWQSLVFRPYYNGVLLSICWVIPAYLLYRLLHIFIADEIIAFSVLCSVTGVAALAAFIRKPKLLGSDIVYIQKDFLQMFKKKKKKQKDQSIITGQEQ</sequence>
<gene>
    <name evidence="8" type="ORF">SAMN05444277_110162</name>
</gene>
<feature type="transmembrane region" description="Helical" evidence="7">
    <location>
        <begin position="145"/>
        <end position="167"/>
    </location>
</feature>
<evidence type="ECO:0000313" key="8">
    <source>
        <dbReference type="EMBL" id="SFQ39141.1"/>
    </source>
</evidence>
<keyword evidence="6 7" id="KW-0472">Membrane</keyword>
<keyword evidence="9" id="KW-1185">Reference proteome</keyword>
<evidence type="ECO:0000256" key="4">
    <source>
        <dbReference type="ARBA" id="ARBA00022692"/>
    </source>
</evidence>
<feature type="transmembrane region" description="Helical" evidence="7">
    <location>
        <begin position="173"/>
        <end position="193"/>
    </location>
</feature>
<feature type="transmembrane region" description="Helical" evidence="7">
    <location>
        <begin position="115"/>
        <end position="133"/>
    </location>
</feature>
<feature type="transmembrane region" description="Helical" evidence="7">
    <location>
        <begin position="79"/>
        <end position="103"/>
    </location>
</feature>
<dbReference type="STRING" id="1465490.SAMN05444277_110162"/>
<feature type="transmembrane region" description="Helical" evidence="7">
    <location>
        <begin position="355"/>
        <end position="375"/>
    </location>
</feature>
<dbReference type="PANTHER" id="PTHR30250:SF10">
    <property type="entry name" value="LIPOPOLYSACCHARIDE BIOSYNTHESIS PROTEIN WZXC"/>
    <property type="match status" value="1"/>
</dbReference>
<evidence type="ECO:0000256" key="3">
    <source>
        <dbReference type="ARBA" id="ARBA00022475"/>
    </source>
</evidence>
<dbReference type="InterPro" id="IPR050833">
    <property type="entry name" value="Poly_Biosynth_Transport"/>
</dbReference>
<dbReference type="PANTHER" id="PTHR30250">
    <property type="entry name" value="PST FAMILY PREDICTED COLANIC ACID TRANSPORTER"/>
    <property type="match status" value="1"/>
</dbReference>